<proteinExistence type="predicted"/>
<name>A0A6J6W778_9ZZZZ</name>
<dbReference type="InterPro" id="IPR050231">
    <property type="entry name" value="Iron_ascorbate_oxido_reductase"/>
</dbReference>
<organism evidence="2">
    <name type="scientific">freshwater metagenome</name>
    <dbReference type="NCBI Taxonomy" id="449393"/>
    <lineage>
        <taxon>unclassified sequences</taxon>
        <taxon>metagenomes</taxon>
        <taxon>ecological metagenomes</taxon>
    </lineage>
</organism>
<protein>
    <submittedName>
        <fullName evidence="2">Unannotated protein</fullName>
    </submittedName>
</protein>
<reference evidence="2" key="1">
    <citation type="submission" date="2020-05" db="EMBL/GenBank/DDBJ databases">
        <authorList>
            <person name="Chiriac C."/>
            <person name="Salcher M."/>
            <person name="Ghai R."/>
            <person name="Kavagutti S V."/>
        </authorList>
    </citation>
    <scope>NUCLEOTIDE SEQUENCE</scope>
</reference>
<dbReference type="AlphaFoldDB" id="A0A6J6W778"/>
<dbReference type="InterPro" id="IPR027443">
    <property type="entry name" value="IPNS-like_sf"/>
</dbReference>
<sequence>MSTIPIIDIAPWFSGDIEDQRTVARQLNSACHEFGFLQIVGHGVSEELRGAALNQMNSFFERAVGLKEAATPPDGSYRGYSGRKSESFAYTVGDIRPADLVEAFVMGSEDPDGQPTGRLHTHAPNVWPAGLPEFESTTTRYYRAARELSETMADIASLGLGLERDFFSSRMNDAVVTMRMNWYQRLENEPQLDEEQMALGAHTDYGILTILLADIRPGLQILSDASEWVDVTPEPGAFIMNVGDALAVWTNDYWKSTIHRVVPTMAPGGTPRRSIALFQDGNFDTPLSVLPQFVAKDSPAKYAPTTLGEHVTNKISGGRTFEVPDVQQTLGTRDTSSKL</sequence>
<dbReference type="Gene3D" id="2.60.120.330">
    <property type="entry name" value="B-lactam Antibiotic, Isopenicillin N Synthase, Chain"/>
    <property type="match status" value="1"/>
</dbReference>
<evidence type="ECO:0000313" key="2">
    <source>
        <dbReference type="EMBL" id="CAB4780992.1"/>
    </source>
</evidence>
<dbReference type="Pfam" id="PF14226">
    <property type="entry name" value="DIOX_N"/>
    <property type="match status" value="1"/>
</dbReference>
<dbReference type="PROSITE" id="PS51471">
    <property type="entry name" value="FE2OG_OXY"/>
    <property type="match status" value="1"/>
</dbReference>
<dbReference type="InterPro" id="IPR026992">
    <property type="entry name" value="DIOX_N"/>
</dbReference>
<dbReference type="EMBL" id="CAFAAB010000045">
    <property type="protein sequence ID" value="CAB4780992.1"/>
    <property type="molecule type" value="Genomic_DNA"/>
</dbReference>
<feature type="domain" description="Fe2OG dioxygenase" evidence="1">
    <location>
        <begin position="174"/>
        <end position="281"/>
    </location>
</feature>
<dbReference type="PRINTS" id="PR00682">
    <property type="entry name" value="IPNSYNTHASE"/>
</dbReference>
<dbReference type="InterPro" id="IPR044861">
    <property type="entry name" value="IPNS-like_FE2OG_OXY"/>
</dbReference>
<evidence type="ECO:0000259" key="1">
    <source>
        <dbReference type="PROSITE" id="PS51471"/>
    </source>
</evidence>
<gene>
    <name evidence="2" type="ORF">UFOPK2958_00536</name>
</gene>
<dbReference type="PANTHER" id="PTHR47990">
    <property type="entry name" value="2-OXOGLUTARATE (2OG) AND FE(II)-DEPENDENT OXYGENASE SUPERFAMILY PROTEIN-RELATED"/>
    <property type="match status" value="1"/>
</dbReference>
<accession>A0A6J6W778</accession>
<dbReference type="SUPFAM" id="SSF51197">
    <property type="entry name" value="Clavaminate synthase-like"/>
    <property type="match status" value="1"/>
</dbReference>
<dbReference type="InterPro" id="IPR005123">
    <property type="entry name" value="Oxoglu/Fe-dep_dioxygenase_dom"/>
</dbReference>
<dbReference type="Pfam" id="PF03171">
    <property type="entry name" value="2OG-FeII_Oxy"/>
    <property type="match status" value="1"/>
</dbReference>